<proteinExistence type="predicted"/>
<keyword evidence="2" id="KW-1185">Reference proteome</keyword>
<reference evidence="2" key="1">
    <citation type="submission" date="2016-05" db="EMBL/GenBank/DDBJ databases">
        <title>Comparative genomics of biotechnologically important yeasts.</title>
        <authorList>
            <consortium name="DOE Joint Genome Institute"/>
            <person name="Riley R."/>
            <person name="Haridas S."/>
            <person name="Wolfe K.H."/>
            <person name="Lopes M.R."/>
            <person name="Hittinger C.T."/>
            <person name="Goker M."/>
            <person name="Salamov A."/>
            <person name="Wisecaver J."/>
            <person name="Long T.M."/>
            <person name="Aerts A.L."/>
            <person name="Barry K."/>
            <person name="Choi C."/>
            <person name="Clum A."/>
            <person name="Coughlan A.Y."/>
            <person name="Deshpande S."/>
            <person name="Douglass A.P."/>
            <person name="Hanson S.J."/>
            <person name="Klenk H.-P."/>
            <person name="Labutti K."/>
            <person name="Lapidus A."/>
            <person name="Lindquist E."/>
            <person name="Lipzen A."/>
            <person name="Meier-Kolthoff J.P."/>
            <person name="Ohm R.A."/>
            <person name="Otillar R.P."/>
            <person name="Pangilinan J."/>
            <person name="Peng Y."/>
            <person name="Rokas A."/>
            <person name="Rosa C.A."/>
            <person name="Scheuner C."/>
            <person name="Sibirny A.A."/>
            <person name="Slot J.C."/>
            <person name="Stielow J.B."/>
            <person name="Sun H."/>
            <person name="Kurtzman C.P."/>
            <person name="Blackwell M."/>
            <person name="Grigoriev I.V."/>
            <person name="Jeffries T.W."/>
        </authorList>
    </citation>
    <scope>NUCLEOTIDE SEQUENCE [LARGE SCALE GENOMIC DNA]</scope>
    <source>
        <strain evidence="2">DSM 1968</strain>
    </source>
</reference>
<evidence type="ECO:0000313" key="2">
    <source>
        <dbReference type="Proteomes" id="UP000095038"/>
    </source>
</evidence>
<accession>A0A1D2VQR4</accession>
<dbReference type="GeneID" id="30967945"/>
<dbReference type="AlphaFoldDB" id="A0A1D2VQR4"/>
<organism evidence="1 2">
    <name type="scientific">Ascoidea rubescens DSM 1968</name>
    <dbReference type="NCBI Taxonomy" id="1344418"/>
    <lineage>
        <taxon>Eukaryota</taxon>
        <taxon>Fungi</taxon>
        <taxon>Dikarya</taxon>
        <taxon>Ascomycota</taxon>
        <taxon>Saccharomycotina</taxon>
        <taxon>Saccharomycetes</taxon>
        <taxon>Ascoideaceae</taxon>
        <taxon>Ascoidea</taxon>
    </lineage>
</organism>
<evidence type="ECO:0000313" key="1">
    <source>
        <dbReference type="EMBL" id="ODV63940.1"/>
    </source>
</evidence>
<name>A0A1D2VQR4_9ASCO</name>
<dbReference type="RefSeq" id="XP_020050247.1">
    <property type="nucleotide sequence ID" value="XM_020194309.1"/>
</dbReference>
<protein>
    <submittedName>
        <fullName evidence="1">Uncharacterized protein</fullName>
    </submittedName>
</protein>
<gene>
    <name evidence="1" type="ORF">ASCRUDRAFT_78911</name>
</gene>
<dbReference type="InParanoid" id="A0A1D2VQR4"/>
<sequence>MLLELILDKLWLHNHKAFCLSYNGYSEKQLNDRLIRGAPYKLVLHHILQGMAFVHSFHIFLNSMMLQSSIPRNITVCFLGFKPARYWFGDINSCATLVCRKA</sequence>
<dbReference type="Proteomes" id="UP000095038">
    <property type="component" value="Unassembled WGS sequence"/>
</dbReference>
<dbReference type="EMBL" id="KV454475">
    <property type="protein sequence ID" value="ODV63940.1"/>
    <property type="molecule type" value="Genomic_DNA"/>
</dbReference>